<evidence type="ECO:0000259" key="2">
    <source>
        <dbReference type="PROSITE" id="PS50126"/>
    </source>
</evidence>
<gene>
    <name evidence="3" type="ORF">WJX75_005680</name>
</gene>
<dbReference type="InterPro" id="IPR052757">
    <property type="entry name" value="Ribosomal_protein_S1"/>
</dbReference>
<dbReference type="PANTHER" id="PTHR47559">
    <property type="entry name" value="OS03G0844900 PROTEIN"/>
    <property type="match status" value="1"/>
</dbReference>
<evidence type="ECO:0000313" key="4">
    <source>
        <dbReference type="Proteomes" id="UP001491310"/>
    </source>
</evidence>
<evidence type="ECO:0000256" key="1">
    <source>
        <dbReference type="SAM" id="MobiDB-lite"/>
    </source>
</evidence>
<accession>A0ABR2YMR5</accession>
<dbReference type="Proteomes" id="UP001491310">
    <property type="component" value="Unassembled WGS sequence"/>
</dbReference>
<proteinExistence type="predicted"/>
<dbReference type="Gene3D" id="2.40.50.140">
    <property type="entry name" value="Nucleic acid-binding proteins"/>
    <property type="match status" value="1"/>
</dbReference>
<dbReference type="InterPro" id="IPR012340">
    <property type="entry name" value="NA-bd_OB-fold"/>
</dbReference>
<reference evidence="3 4" key="1">
    <citation type="journal article" date="2024" name="Nat. Commun.">
        <title>Phylogenomics reveals the evolutionary origins of lichenization in chlorophyte algae.</title>
        <authorList>
            <person name="Puginier C."/>
            <person name="Libourel C."/>
            <person name="Otte J."/>
            <person name="Skaloud P."/>
            <person name="Haon M."/>
            <person name="Grisel S."/>
            <person name="Petersen M."/>
            <person name="Berrin J.G."/>
            <person name="Delaux P.M."/>
            <person name="Dal Grande F."/>
            <person name="Keller J."/>
        </authorList>
    </citation>
    <scope>NUCLEOTIDE SEQUENCE [LARGE SCALE GENOMIC DNA]</scope>
    <source>
        <strain evidence="3 4">SAG 216-7</strain>
    </source>
</reference>
<dbReference type="PROSITE" id="PS50126">
    <property type="entry name" value="S1"/>
    <property type="match status" value="1"/>
</dbReference>
<comment type="caution">
    <text evidence="3">The sequence shown here is derived from an EMBL/GenBank/DDBJ whole genome shotgun (WGS) entry which is preliminary data.</text>
</comment>
<dbReference type="PANTHER" id="PTHR47559:SF1">
    <property type="entry name" value="OS03G0844900 PROTEIN"/>
    <property type="match status" value="1"/>
</dbReference>
<protein>
    <recommendedName>
        <fullName evidence="2">S1 motif domain-containing protein</fullName>
    </recommendedName>
</protein>
<name>A0ABR2YMR5_9CHLO</name>
<dbReference type="InterPro" id="IPR003029">
    <property type="entry name" value="S1_domain"/>
</dbReference>
<dbReference type="SMART" id="SM00316">
    <property type="entry name" value="S1"/>
    <property type="match status" value="2"/>
</dbReference>
<feature type="region of interest" description="Disordered" evidence="1">
    <location>
        <begin position="126"/>
        <end position="151"/>
    </location>
</feature>
<dbReference type="EMBL" id="JALJOT010000008">
    <property type="protein sequence ID" value="KAK9908298.1"/>
    <property type="molecule type" value="Genomic_DNA"/>
</dbReference>
<sequence>MDAGALCFASGTDSSSIARRIVDWKVTEIDEDYLSSRQETTPLSQKASQLTAAALDPNALEQPVIPETAEAASVAPAVSEAATAAPAGGTSSYSAAAGASEDLQIATATAREESDAEELVKPALSPPLQRAAAPDANPPALQAPTRRGADGTAAWQRGYDLATAALATERPLAGVVVSGSSGGVLVRVRAGFQGFLPFSKMLLQRQIALRERERAAQAAVDPPQGLPVQQEADAQLQEARLQLRRDVMAGLQGQRVMVYVHDVKRAEGEMFYKVFLSEKGPKSEPNPDVPPYLAEALERKVGERVSATVGKLVDYGALLRFEVEVDADYMCEVWGLLHHSKMGRLVLESLQEGEHLEAYVLSAMNGRAELSVEPSQRMNVNQTLEDLLMGDPTAEEGQEGSDEAIESMPEALEVCRELMLSGAISEATPGRRLQGRAFSPEIQVFMARDEGEVAGNGAGAESRPKRYTLLARARNEVQEIEVESDLEREEMKRALGLALSVVLGVM</sequence>
<feature type="domain" description="S1 motif" evidence="2">
    <location>
        <begin position="302"/>
        <end position="373"/>
    </location>
</feature>
<keyword evidence="4" id="KW-1185">Reference proteome</keyword>
<organism evidence="3 4">
    <name type="scientific">Coccomyxa subellipsoidea</name>
    <dbReference type="NCBI Taxonomy" id="248742"/>
    <lineage>
        <taxon>Eukaryota</taxon>
        <taxon>Viridiplantae</taxon>
        <taxon>Chlorophyta</taxon>
        <taxon>core chlorophytes</taxon>
        <taxon>Trebouxiophyceae</taxon>
        <taxon>Trebouxiophyceae incertae sedis</taxon>
        <taxon>Coccomyxaceae</taxon>
        <taxon>Coccomyxa</taxon>
    </lineage>
</organism>
<evidence type="ECO:0000313" key="3">
    <source>
        <dbReference type="EMBL" id="KAK9908298.1"/>
    </source>
</evidence>